<sequence>MLSQQGQKCLIYRYLEKPTSGRHATYQLAVFVFVLFNFFLSSLFHVDQTDLPKKNLLLVCDVGLTSILSVELLLRIWSLDVNPHYRGPNGRLVYMRNWRFWLDVAILGASLLLALGNFLDEVWSADDLRFLQILRIFHVDRQAVSWRLIRRVFALHRVELVASLYLIILGVLFVAAVVYNSENDSIPFDNRTFSSFGQALYWGVVTFSTVGYGDIAVNSWWAKLTTALACFVLVALTSIPASVLGVGLACMVQDDELKKFQTKQRPLAATVIQCWWRSQAVRFGRSSGPNFHWAMLEKLIAHQLASRRTATSGRRRSSLVDSVRAKMTTIASLNTTVWAKRRPKRFRPIETSLESTNTNSNGDISFDATFRTETTSTISPIPTHYRLTLSAIWLWRFYAAKRKFKKTRQYCDLYDVSQQLTESEAIQLQEMNKLLSRFEMAVGKIPPEADLLTRLATLEIKLNGNALLLQSHSNQPKLISNETHKKNKNQFEQHNSAIYHSYAIGD</sequence>
<dbReference type="AlphaFoldDB" id="A0A1Y3EW38"/>
<dbReference type="PANTHER" id="PTHR47735">
    <property type="entry name" value="POTASSIUM VOLTAGE-GATED CHANNEL SUBFAMILY KQT MEMBER 4"/>
    <property type="match status" value="1"/>
</dbReference>
<proteinExistence type="predicted"/>
<feature type="transmembrane region" description="Helical" evidence="5">
    <location>
        <begin position="228"/>
        <end position="249"/>
    </location>
</feature>
<dbReference type="EMBL" id="LVZM01003222">
    <property type="protein sequence ID" value="OUC48066.1"/>
    <property type="molecule type" value="Genomic_DNA"/>
</dbReference>
<comment type="caution">
    <text evidence="7">The sequence shown here is derived from an EMBL/GenBank/DDBJ whole genome shotgun (WGS) entry which is preliminary data.</text>
</comment>
<feature type="transmembrane region" description="Helical" evidence="5">
    <location>
        <begin position="56"/>
        <end position="78"/>
    </location>
</feature>
<dbReference type="PANTHER" id="PTHR47735:SF9">
    <property type="entry name" value="POTASSIUM VOLTAGE-GATED CHANNEL SUBFAMILY KQT MEMBER 4-LIKE ISOFORM X1"/>
    <property type="match status" value="1"/>
</dbReference>
<keyword evidence="2 5" id="KW-0812">Transmembrane</keyword>
<evidence type="ECO:0000313" key="7">
    <source>
        <dbReference type="EMBL" id="OUC48066.1"/>
    </source>
</evidence>
<evidence type="ECO:0000256" key="4">
    <source>
        <dbReference type="ARBA" id="ARBA00023136"/>
    </source>
</evidence>
<dbReference type="InterPro" id="IPR005821">
    <property type="entry name" value="Ion_trans_dom"/>
</dbReference>
<gene>
    <name evidence="7" type="ORF">D917_06451</name>
</gene>
<organism evidence="7 8">
    <name type="scientific">Trichinella nativa</name>
    <dbReference type="NCBI Taxonomy" id="6335"/>
    <lineage>
        <taxon>Eukaryota</taxon>
        <taxon>Metazoa</taxon>
        <taxon>Ecdysozoa</taxon>
        <taxon>Nematoda</taxon>
        <taxon>Enoplea</taxon>
        <taxon>Dorylaimia</taxon>
        <taxon>Trichinellida</taxon>
        <taxon>Trichinellidae</taxon>
        <taxon>Trichinella</taxon>
    </lineage>
</organism>
<evidence type="ECO:0000256" key="2">
    <source>
        <dbReference type="ARBA" id="ARBA00022692"/>
    </source>
</evidence>
<keyword evidence="3 5" id="KW-1133">Transmembrane helix</keyword>
<evidence type="ECO:0000259" key="6">
    <source>
        <dbReference type="Pfam" id="PF00520"/>
    </source>
</evidence>
<feature type="transmembrane region" description="Helical" evidence="5">
    <location>
        <begin position="199"/>
        <end position="221"/>
    </location>
</feature>
<dbReference type="GO" id="GO:0008076">
    <property type="term" value="C:voltage-gated potassium channel complex"/>
    <property type="evidence" value="ECO:0007669"/>
    <property type="project" value="TreeGrafter"/>
</dbReference>
<evidence type="ECO:0000256" key="1">
    <source>
        <dbReference type="ARBA" id="ARBA00004141"/>
    </source>
</evidence>
<dbReference type="Pfam" id="PF00520">
    <property type="entry name" value="Ion_trans"/>
    <property type="match status" value="1"/>
</dbReference>
<accession>A0A1Y3EW38</accession>
<evidence type="ECO:0000256" key="5">
    <source>
        <dbReference type="SAM" id="Phobius"/>
    </source>
</evidence>
<name>A0A1Y3EW38_9BILA</name>
<dbReference type="Proteomes" id="UP000243006">
    <property type="component" value="Unassembled WGS sequence"/>
</dbReference>
<protein>
    <submittedName>
        <fullName evidence="7">Transporter, cation channel family protein</fullName>
    </submittedName>
</protein>
<dbReference type="InterPro" id="IPR003937">
    <property type="entry name" value="K_chnl_volt-dep_KCNQ"/>
</dbReference>
<dbReference type="SUPFAM" id="SSF81324">
    <property type="entry name" value="Voltage-gated potassium channels"/>
    <property type="match status" value="1"/>
</dbReference>
<evidence type="ECO:0000256" key="3">
    <source>
        <dbReference type="ARBA" id="ARBA00022989"/>
    </source>
</evidence>
<feature type="transmembrane region" description="Helical" evidence="5">
    <location>
        <begin position="160"/>
        <end position="179"/>
    </location>
</feature>
<keyword evidence="4 5" id="KW-0472">Membrane</keyword>
<evidence type="ECO:0000313" key="8">
    <source>
        <dbReference type="Proteomes" id="UP000243006"/>
    </source>
</evidence>
<dbReference type="GO" id="GO:0005249">
    <property type="term" value="F:voltage-gated potassium channel activity"/>
    <property type="evidence" value="ECO:0007669"/>
    <property type="project" value="InterPro"/>
</dbReference>
<feature type="transmembrane region" description="Helical" evidence="5">
    <location>
        <begin position="24"/>
        <end position="44"/>
    </location>
</feature>
<dbReference type="Gene3D" id="1.10.287.70">
    <property type="match status" value="1"/>
</dbReference>
<comment type="subcellular location">
    <subcellularLocation>
        <location evidence="1">Membrane</location>
        <topology evidence="1">Multi-pass membrane protein</topology>
    </subcellularLocation>
</comment>
<dbReference type="PRINTS" id="PR00169">
    <property type="entry name" value="KCHANNEL"/>
</dbReference>
<reference evidence="7 8" key="1">
    <citation type="submission" date="2015-04" db="EMBL/GenBank/DDBJ databases">
        <title>Draft genome of the roundworm Trichinella nativa.</title>
        <authorList>
            <person name="Mitreva M."/>
        </authorList>
    </citation>
    <scope>NUCLEOTIDE SEQUENCE [LARGE SCALE GENOMIC DNA]</scope>
    <source>
        <strain evidence="7 8">ISS45</strain>
    </source>
</reference>
<feature type="domain" description="Ion transport" evidence="6">
    <location>
        <begin position="25"/>
        <end position="236"/>
    </location>
</feature>
<feature type="transmembrane region" description="Helical" evidence="5">
    <location>
        <begin position="98"/>
        <end position="119"/>
    </location>
</feature>